<comment type="caution">
    <text evidence="5">The sequence shown here is derived from an EMBL/GenBank/DDBJ whole genome shotgun (WGS) entry which is preliminary data.</text>
</comment>
<dbReference type="EMBL" id="JARPMG010000002">
    <property type="protein sequence ID" value="KAJ8102565.1"/>
    <property type="molecule type" value="Genomic_DNA"/>
</dbReference>
<feature type="compositionally biased region" description="Acidic residues" evidence="3">
    <location>
        <begin position="436"/>
        <end position="450"/>
    </location>
</feature>
<feature type="compositionally biased region" description="Basic and acidic residues" evidence="3">
    <location>
        <begin position="468"/>
        <end position="478"/>
    </location>
</feature>
<accession>A0AAD7VVU1</accession>
<feature type="region of interest" description="Disordered" evidence="3">
    <location>
        <begin position="404"/>
        <end position="527"/>
    </location>
</feature>
<evidence type="ECO:0000256" key="1">
    <source>
        <dbReference type="ARBA" id="ARBA00004123"/>
    </source>
</evidence>
<evidence type="ECO:0000313" key="5">
    <source>
        <dbReference type="EMBL" id="KAJ8102565.1"/>
    </source>
</evidence>
<dbReference type="GeneID" id="80880067"/>
<feature type="compositionally biased region" description="Acidic residues" evidence="3">
    <location>
        <begin position="26"/>
        <end position="35"/>
    </location>
</feature>
<dbReference type="InterPro" id="IPR028942">
    <property type="entry name" value="WHIM1_dom"/>
</dbReference>
<organism evidence="5 6">
    <name type="scientific">Lipomyces tetrasporus</name>
    <dbReference type="NCBI Taxonomy" id="54092"/>
    <lineage>
        <taxon>Eukaryota</taxon>
        <taxon>Fungi</taxon>
        <taxon>Dikarya</taxon>
        <taxon>Ascomycota</taxon>
        <taxon>Saccharomycotina</taxon>
        <taxon>Lipomycetes</taxon>
        <taxon>Lipomycetales</taxon>
        <taxon>Lipomycetaceae</taxon>
        <taxon>Lipomyces</taxon>
    </lineage>
</organism>
<dbReference type="GO" id="GO:0005634">
    <property type="term" value="C:nucleus"/>
    <property type="evidence" value="ECO:0007669"/>
    <property type="project" value="UniProtKB-SubCell"/>
</dbReference>
<name>A0AAD7VVU1_9ASCO</name>
<sequence length="527" mass="59281">MSSEGEDEDLDDEGDDDIIVAPGETVMDEPEEVPEPDPAFSKFKAAKPPRKKFVVEPRAANNVPEISVLVMFRVKFAELYNGVSDLGPQDFEEGIVSEKPSHDVDAFMCRTLSLVLNRKKYIEPGHSSRAIEEAISGHGSAYWGPHNHTGPFVRGYTFVNLDWEGRLEFLLALVHWSLISSEAVRKLLSKGYSGNRLEDDRNCDLAVPPIGMDSERRRYYLVEGLNDTRFRLFRETNPRKRYVNWTPVASTHDELHEYIEDLKRSDTSRHAKALIENLKAQLPRLEAGEQKRKRQIYRIQRKQIQDETTAVAAEYGGMYRGRTRGKRVNYNAAEGDQELDEYLEDDGQGRRQGRSSTRRSSPGTDSSAVVYTTASGRASRRPVIGAFDGVDPEKLDKSLLNGAYESGSDEAEQPNSGTRDQRKAAAKPRYAGYESYLEEDADDEDDDMDYSNDKQDQRDDELSDENYGDDRRTPDLKTKSLPVVLRYRASANESSPPINDEVRLDQPKAAMAASSALPVGESNGQAH</sequence>
<comment type="subcellular location">
    <subcellularLocation>
        <location evidence="1">Nucleus</location>
    </subcellularLocation>
</comment>
<feature type="domain" description="WHIM1" evidence="4">
    <location>
        <begin position="157"/>
        <end position="186"/>
    </location>
</feature>
<dbReference type="AlphaFoldDB" id="A0AAD7VVU1"/>
<feature type="region of interest" description="Disordered" evidence="3">
    <location>
        <begin position="341"/>
        <end position="376"/>
    </location>
</feature>
<dbReference type="PANTHER" id="PTHR42107">
    <property type="entry name" value="YALI0D24453P"/>
    <property type="match status" value="1"/>
</dbReference>
<keyword evidence="6" id="KW-1185">Reference proteome</keyword>
<evidence type="ECO:0000313" key="6">
    <source>
        <dbReference type="Proteomes" id="UP001217417"/>
    </source>
</evidence>
<feature type="compositionally biased region" description="Acidic residues" evidence="3">
    <location>
        <begin position="458"/>
        <end position="467"/>
    </location>
</feature>
<reference evidence="5" key="1">
    <citation type="submission" date="2023-03" db="EMBL/GenBank/DDBJ databases">
        <title>Near-Complete genome sequence of Lipomyces tetrasporous NRRL Y-64009, an oleaginous yeast capable of growing on lignocellulosic hydrolysates.</title>
        <authorList>
            <consortium name="Lawrence Berkeley National Laboratory"/>
            <person name="Jagtap S.S."/>
            <person name="Liu J.-J."/>
            <person name="Walukiewicz H.E."/>
            <person name="Pangilinan J."/>
            <person name="Lipzen A."/>
            <person name="Ahrendt S."/>
            <person name="Koriabine M."/>
            <person name="Cobaugh K."/>
            <person name="Salamov A."/>
            <person name="Yoshinaga Y."/>
            <person name="Ng V."/>
            <person name="Daum C."/>
            <person name="Grigoriev I.V."/>
            <person name="Slininger P.J."/>
            <person name="Dien B.S."/>
            <person name="Jin Y.-S."/>
            <person name="Rao C.V."/>
        </authorList>
    </citation>
    <scope>NUCLEOTIDE SEQUENCE</scope>
    <source>
        <strain evidence="5">NRRL Y-64009</strain>
    </source>
</reference>
<proteinExistence type="predicted"/>
<feature type="region of interest" description="Disordered" evidence="3">
    <location>
        <begin position="1"/>
        <end position="42"/>
    </location>
</feature>
<feature type="compositionally biased region" description="Acidic residues" evidence="3">
    <location>
        <begin position="1"/>
        <end position="18"/>
    </location>
</feature>
<dbReference type="Proteomes" id="UP001217417">
    <property type="component" value="Unassembled WGS sequence"/>
</dbReference>
<evidence type="ECO:0000259" key="4">
    <source>
        <dbReference type="Pfam" id="PF15612"/>
    </source>
</evidence>
<gene>
    <name evidence="5" type="ORF">POJ06DRAFT_193166</name>
</gene>
<feature type="compositionally biased region" description="Low complexity" evidence="3">
    <location>
        <begin position="358"/>
        <end position="367"/>
    </location>
</feature>
<dbReference type="RefSeq" id="XP_056046015.1">
    <property type="nucleotide sequence ID" value="XM_056184901.1"/>
</dbReference>
<keyword evidence="2" id="KW-0539">Nucleus</keyword>
<protein>
    <recommendedName>
        <fullName evidence="4">WHIM1 domain-containing protein</fullName>
    </recommendedName>
</protein>
<dbReference type="PANTHER" id="PTHR42107:SF1">
    <property type="entry name" value="WHIM1 DOMAIN-CONTAINING PROTEIN"/>
    <property type="match status" value="1"/>
</dbReference>
<evidence type="ECO:0000256" key="2">
    <source>
        <dbReference type="ARBA" id="ARBA00023242"/>
    </source>
</evidence>
<dbReference type="Pfam" id="PF15612">
    <property type="entry name" value="WHIM1"/>
    <property type="match status" value="1"/>
</dbReference>
<evidence type="ECO:0000256" key="3">
    <source>
        <dbReference type="SAM" id="MobiDB-lite"/>
    </source>
</evidence>